<name>A0A0A7GEL1_GEOAI</name>
<reference evidence="2 3" key="1">
    <citation type="journal article" date="2015" name="Appl. Environ. Microbiol.">
        <title>The Geoglobus acetivorans genome: Fe(III) reduction, acetate utilization, autotrophic growth, and degradation of aromatic compounds in a hyperthermophilic archaeon.</title>
        <authorList>
            <person name="Mardanov A.V."/>
            <person name="Slododkina G.B."/>
            <person name="Slobodkin A.I."/>
            <person name="Beletsky A.V."/>
            <person name="Gavrilov S.N."/>
            <person name="Kublanov I.V."/>
            <person name="Bonch-Osmolovskaya E.A."/>
            <person name="Skryabin K.G."/>
            <person name="Ravin N.V."/>
        </authorList>
    </citation>
    <scope>NUCLEOTIDE SEQUENCE [LARGE SCALE GENOMIC DNA]</scope>
    <source>
        <strain evidence="2 3">SBH6</strain>
    </source>
</reference>
<dbReference type="STRING" id="565033.GACE_0291"/>
<evidence type="ECO:0000256" key="1">
    <source>
        <dbReference type="SAM" id="Coils"/>
    </source>
</evidence>
<dbReference type="HOGENOM" id="CLU_2695499_0_0_2"/>
<gene>
    <name evidence="2" type="ORF">GACE_0291</name>
</gene>
<protein>
    <submittedName>
        <fullName evidence="2">Uncharacterized protein</fullName>
    </submittedName>
</protein>
<sequence length="91" mass="10581">MAAIMLQTFKFSKYRKHSMSAEAELLKAIYDELKVIKEELKKLSSKIELIETGLIPEEEISEEEARELERLAEETKKDGIPWDKLKAELDL</sequence>
<dbReference type="Proteomes" id="UP000030624">
    <property type="component" value="Chromosome"/>
</dbReference>
<dbReference type="AlphaFoldDB" id="A0A0A7GEL1"/>
<dbReference type="EMBL" id="CP009552">
    <property type="protein sequence ID" value="AIY89347.1"/>
    <property type="molecule type" value="Genomic_DNA"/>
</dbReference>
<evidence type="ECO:0000313" key="2">
    <source>
        <dbReference type="EMBL" id="AIY89347.1"/>
    </source>
</evidence>
<keyword evidence="1" id="KW-0175">Coiled coil</keyword>
<proteinExistence type="predicted"/>
<dbReference type="KEGG" id="gac:GACE_0291"/>
<organism evidence="2 3">
    <name type="scientific">Geoglobus acetivorans</name>
    <dbReference type="NCBI Taxonomy" id="565033"/>
    <lineage>
        <taxon>Archaea</taxon>
        <taxon>Methanobacteriati</taxon>
        <taxon>Methanobacteriota</taxon>
        <taxon>Archaeoglobi</taxon>
        <taxon>Archaeoglobales</taxon>
        <taxon>Archaeoglobaceae</taxon>
        <taxon>Geoglobus</taxon>
    </lineage>
</organism>
<feature type="coiled-coil region" evidence="1">
    <location>
        <begin position="23"/>
        <end position="78"/>
    </location>
</feature>
<dbReference type="eggNOG" id="arCOG09828">
    <property type="taxonomic scope" value="Archaea"/>
</dbReference>
<accession>A0A0A7GEL1</accession>
<evidence type="ECO:0000313" key="3">
    <source>
        <dbReference type="Proteomes" id="UP000030624"/>
    </source>
</evidence>